<proteinExistence type="predicted"/>
<evidence type="ECO:0000256" key="2">
    <source>
        <dbReference type="ARBA" id="ARBA00022737"/>
    </source>
</evidence>
<dbReference type="SMART" id="SM00032">
    <property type="entry name" value="CCP"/>
    <property type="match status" value="2"/>
</dbReference>
<dbReference type="SUPFAM" id="SSF49854">
    <property type="entry name" value="Spermadhesin, CUB domain"/>
    <property type="match status" value="2"/>
</dbReference>
<keyword evidence="6" id="KW-1133">Transmembrane helix</keyword>
<dbReference type="InterPro" id="IPR035914">
    <property type="entry name" value="Sperma_CUB_dom_sf"/>
</dbReference>
<dbReference type="Gene3D" id="2.10.70.10">
    <property type="entry name" value="Complement Module, domain 1"/>
    <property type="match status" value="2"/>
</dbReference>
<dbReference type="AlphaFoldDB" id="A0AAV6VMX5"/>
<feature type="disulfide bond" evidence="4">
    <location>
        <begin position="354"/>
        <end position="381"/>
    </location>
</feature>
<feature type="region of interest" description="Disordered" evidence="5">
    <location>
        <begin position="437"/>
        <end position="498"/>
    </location>
</feature>
<evidence type="ECO:0000259" key="9">
    <source>
        <dbReference type="PROSITE" id="PS50923"/>
    </source>
</evidence>
<evidence type="ECO:0000313" key="10">
    <source>
        <dbReference type="EMBL" id="KAG8197593.1"/>
    </source>
</evidence>
<evidence type="ECO:0000256" key="4">
    <source>
        <dbReference type="PROSITE-ProRule" id="PRU00302"/>
    </source>
</evidence>
<feature type="chain" id="PRO_5043753503" evidence="7">
    <location>
        <begin position="24"/>
        <end position="576"/>
    </location>
</feature>
<dbReference type="InterPro" id="IPR000436">
    <property type="entry name" value="Sushi_SCR_CCP_dom"/>
</dbReference>
<dbReference type="PROSITE" id="PS51257">
    <property type="entry name" value="PROKAR_LIPOPROTEIN"/>
    <property type="match status" value="1"/>
</dbReference>
<feature type="domain" description="CUB" evidence="8">
    <location>
        <begin position="200"/>
        <end position="324"/>
    </location>
</feature>
<gene>
    <name evidence="10" type="ORF">JTE90_021323</name>
</gene>
<dbReference type="InterPro" id="IPR035976">
    <property type="entry name" value="Sushi/SCR/CCP_sf"/>
</dbReference>
<evidence type="ECO:0000256" key="3">
    <source>
        <dbReference type="ARBA" id="ARBA00023157"/>
    </source>
</evidence>
<dbReference type="PROSITE" id="PS50923">
    <property type="entry name" value="SUSHI"/>
    <property type="match status" value="2"/>
</dbReference>
<accession>A0AAV6VMX5</accession>
<dbReference type="PROSITE" id="PS01180">
    <property type="entry name" value="CUB"/>
    <property type="match status" value="1"/>
</dbReference>
<evidence type="ECO:0000256" key="1">
    <source>
        <dbReference type="ARBA" id="ARBA00022729"/>
    </source>
</evidence>
<dbReference type="Proteomes" id="UP000827092">
    <property type="component" value="Unassembled WGS sequence"/>
</dbReference>
<keyword evidence="1 7" id="KW-0732">Signal</keyword>
<protein>
    <submittedName>
        <fullName evidence="10">Uncharacterized protein</fullName>
    </submittedName>
</protein>
<organism evidence="10 11">
    <name type="scientific">Oedothorax gibbosus</name>
    <dbReference type="NCBI Taxonomy" id="931172"/>
    <lineage>
        <taxon>Eukaryota</taxon>
        <taxon>Metazoa</taxon>
        <taxon>Ecdysozoa</taxon>
        <taxon>Arthropoda</taxon>
        <taxon>Chelicerata</taxon>
        <taxon>Arachnida</taxon>
        <taxon>Araneae</taxon>
        <taxon>Araneomorphae</taxon>
        <taxon>Entelegynae</taxon>
        <taxon>Araneoidea</taxon>
        <taxon>Linyphiidae</taxon>
        <taxon>Erigoninae</taxon>
        <taxon>Oedothorax</taxon>
    </lineage>
</organism>
<dbReference type="SUPFAM" id="SSF57535">
    <property type="entry name" value="Complement control module/SCR domain"/>
    <property type="match status" value="2"/>
</dbReference>
<evidence type="ECO:0000313" key="11">
    <source>
        <dbReference type="Proteomes" id="UP000827092"/>
    </source>
</evidence>
<evidence type="ECO:0000256" key="6">
    <source>
        <dbReference type="SAM" id="Phobius"/>
    </source>
</evidence>
<evidence type="ECO:0000259" key="8">
    <source>
        <dbReference type="PROSITE" id="PS01180"/>
    </source>
</evidence>
<dbReference type="Gene3D" id="2.60.120.290">
    <property type="entry name" value="Spermadhesin, CUB domain"/>
    <property type="match status" value="1"/>
</dbReference>
<keyword evidence="2" id="KW-0677">Repeat</keyword>
<dbReference type="Pfam" id="PF00084">
    <property type="entry name" value="Sushi"/>
    <property type="match status" value="2"/>
</dbReference>
<reference evidence="10 11" key="1">
    <citation type="journal article" date="2022" name="Nat. Ecol. Evol.">
        <title>A masculinizing supergene underlies an exaggerated male reproductive morph in a spider.</title>
        <authorList>
            <person name="Hendrickx F."/>
            <person name="De Corte Z."/>
            <person name="Sonet G."/>
            <person name="Van Belleghem S.M."/>
            <person name="Kostlbacher S."/>
            <person name="Vangestel C."/>
        </authorList>
    </citation>
    <scope>NUCLEOTIDE SEQUENCE [LARGE SCALE GENOMIC DNA]</scope>
    <source>
        <strain evidence="10">W744_W776</strain>
    </source>
</reference>
<dbReference type="Pfam" id="PF00431">
    <property type="entry name" value="CUB"/>
    <property type="match status" value="1"/>
</dbReference>
<evidence type="ECO:0000256" key="7">
    <source>
        <dbReference type="SAM" id="SignalP"/>
    </source>
</evidence>
<name>A0AAV6VMX5_9ARAC</name>
<keyword evidence="11" id="KW-1185">Reference proteome</keyword>
<feature type="compositionally biased region" description="Polar residues" evidence="5">
    <location>
        <begin position="437"/>
        <end position="449"/>
    </location>
</feature>
<keyword evidence="6" id="KW-0472">Membrane</keyword>
<feature type="domain" description="Sushi" evidence="9">
    <location>
        <begin position="135"/>
        <end position="197"/>
    </location>
</feature>
<feature type="compositionally biased region" description="Basic and acidic residues" evidence="5">
    <location>
        <begin position="450"/>
        <end position="460"/>
    </location>
</feature>
<dbReference type="PANTHER" id="PTHR45656:SF4">
    <property type="entry name" value="PROTEIN CBR-CLEC-78"/>
    <property type="match status" value="1"/>
</dbReference>
<evidence type="ECO:0000256" key="5">
    <source>
        <dbReference type="SAM" id="MobiDB-lite"/>
    </source>
</evidence>
<comment type="caution">
    <text evidence="10">The sequence shown here is derived from an EMBL/GenBank/DDBJ whole genome shotgun (WGS) entry which is preliminary data.</text>
</comment>
<sequence>MPPPSRVLLAALLTLLFCSCSRAAEGSCGEEQHDVESGMVRHPADELSPSAHCSWTYSAPAGRKLMVKVDSVQLPTGQLLQLRIDDVLLDIPRNCVQCLRHVIGGKVISVLFTSSGNETTPEGSFQIRYKAFDPNRCPKLDPIENGHAVSKGRKLGQTAFFHCDPPYDLVGDADAQCKIPEDSPVPAWSNRVPKCIVQDCIGESVLRKGGKGGAIASPGYPTYVYHFTTPCVWEIVAQTSQQIKASVTYLKFPKHIDNSYSENSSRLLLVDGESSKNVLNLTESLSGEPVNFTTLTSKLTVHFWVEADPKIKAKVGFYMEYSFVSSSCPKPKSPENGIVEGVGADLGSTISYMCQPGFVLVGEAQAECLFNRQWSHPAPSCEAISGSLPPSFIASNDSDTVADRLDEGPIVEDFSATDFIHFKKDWNFTEVSTLPDTAVTSPPFQTNEHQNGEQSEKENGPKTQPHLHQVIPPKDSKSSHTTPPSPREDEQLPSLDKGPSHEVDFGPFKIDIVLVYIIAGAGVPFVLILITLIVIYIYRKKHPVRMQFGRKFSTFENPMYVTKDVQDPRELKRLTN</sequence>
<dbReference type="EMBL" id="JAFNEN010000053">
    <property type="protein sequence ID" value="KAG8197593.1"/>
    <property type="molecule type" value="Genomic_DNA"/>
</dbReference>
<dbReference type="InterPro" id="IPR000859">
    <property type="entry name" value="CUB_dom"/>
</dbReference>
<comment type="caution">
    <text evidence="4">Lacks conserved residue(s) required for the propagation of feature annotation.</text>
</comment>
<dbReference type="PANTHER" id="PTHR45656">
    <property type="entry name" value="PROTEIN CBR-CLEC-78"/>
    <property type="match status" value="1"/>
</dbReference>
<feature type="signal peptide" evidence="7">
    <location>
        <begin position="1"/>
        <end position="23"/>
    </location>
</feature>
<dbReference type="CDD" id="cd00033">
    <property type="entry name" value="CCP"/>
    <property type="match status" value="2"/>
</dbReference>
<feature type="transmembrane region" description="Helical" evidence="6">
    <location>
        <begin position="513"/>
        <end position="538"/>
    </location>
</feature>
<keyword evidence="4" id="KW-0768">Sushi</keyword>
<keyword evidence="3 4" id="KW-1015">Disulfide bond</keyword>
<feature type="domain" description="Sushi" evidence="9">
    <location>
        <begin position="326"/>
        <end position="383"/>
    </location>
</feature>
<dbReference type="InterPro" id="IPR051277">
    <property type="entry name" value="SEZ6_CSMD_C4BPB_Regulators"/>
</dbReference>
<keyword evidence="6" id="KW-0812">Transmembrane</keyword>